<feature type="region of interest" description="Disordered" evidence="1">
    <location>
        <begin position="1"/>
        <end position="46"/>
    </location>
</feature>
<comment type="caution">
    <text evidence="3">The sequence shown here is derived from an EMBL/GenBank/DDBJ whole genome shotgun (WGS) entry which is preliminary data.</text>
</comment>
<organism evidence="3 4">
    <name type="scientific">Chlorella ohadii</name>
    <dbReference type="NCBI Taxonomy" id="2649997"/>
    <lineage>
        <taxon>Eukaryota</taxon>
        <taxon>Viridiplantae</taxon>
        <taxon>Chlorophyta</taxon>
        <taxon>core chlorophytes</taxon>
        <taxon>Trebouxiophyceae</taxon>
        <taxon>Chlorellales</taxon>
        <taxon>Chlorellaceae</taxon>
        <taxon>Chlorella clade</taxon>
        <taxon>Chlorella</taxon>
    </lineage>
</organism>
<evidence type="ECO:0000256" key="1">
    <source>
        <dbReference type="SAM" id="MobiDB-lite"/>
    </source>
</evidence>
<keyword evidence="4" id="KW-1185">Reference proteome</keyword>
<dbReference type="EMBL" id="JADXDR010000058">
    <property type="protein sequence ID" value="KAI7841820.1"/>
    <property type="molecule type" value="Genomic_DNA"/>
</dbReference>
<sequence>MSELEQDEVVLQKEPGTAASSSAASGSSPSATADSRDDYPQPAMSEADQQKAWKQLGWVVALFLCTSLVFFAVPRDIPAGMCACMAVAMAVAHRRRRWQRGPGGASIEALKAAVPEAGGYAMLTPLVQMLSGTIWLGFACSNTLECPPMQFTLPVHMVYFVAVSAFACGIFHWEFVLFPPPPEKPRDVQLREQALAYQPPSEQSRLEAEELAALEEFNAAYAPDEKAAAHRRWQEVAKKLELLREDPQQYHQLYGQASAEA</sequence>
<protein>
    <submittedName>
        <fullName evidence="3">Uncharacterized protein</fullName>
    </submittedName>
</protein>
<proteinExistence type="predicted"/>
<accession>A0AAD5H6C6</accession>
<dbReference type="Proteomes" id="UP001205105">
    <property type="component" value="Unassembled WGS sequence"/>
</dbReference>
<feature type="transmembrane region" description="Helical" evidence="2">
    <location>
        <begin position="158"/>
        <end position="178"/>
    </location>
</feature>
<dbReference type="AlphaFoldDB" id="A0AAD5H6C6"/>
<feature type="transmembrane region" description="Helical" evidence="2">
    <location>
        <begin position="120"/>
        <end position="138"/>
    </location>
</feature>
<evidence type="ECO:0000313" key="3">
    <source>
        <dbReference type="EMBL" id="KAI7841820.1"/>
    </source>
</evidence>
<keyword evidence="2" id="KW-0472">Membrane</keyword>
<gene>
    <name evidence="3" type="ORF">COHA_004349</name>
</gene>
<evidence type="ECO:0000313" key="4">
    <source>
        <dbReference type="Proteomes" id="UP001205105"/>
    </source>
</evidence>
<keyword evidence="2" id="KW-1133">Transmembrane helix</keyword>
<reference evidence="3" key="1">
    <citation type="submission" date="2020-11" db="EMBL/GenBank/DDBJ databases">
        <title>Chlorella ohadii genome sequencing and assembly.</title>
        <authorList>
            <person name="Murik O."/>
            <person name="Treves H."/>
            <person name="Kedem I."/>
            <person name="Shotland Y."/>
            <person name="Kaplan A."/>
        </authorList>
    </citation>
    <scope>NUCLEOTIDE SEQUENCE</scope>
    <source>
        <strain evidence="3">1</strain>
    </source>
</reference>
<feature type="compositionally biased region" description="Low complexity" evidence="1">
    <location>
        <begin position="15"/>
        <end position="33"/>
    </location>
</feature>
<evidence type="ECO:0000256" key="2">
    <source>
        <dbReference type="SAM" id="Phobius"/>
    </source>
</evidence>
<keyword evidence="2" id="KW-0812">Transmembrane</keyword>
<feature type="transmembrane region" description="Helical" evidence="2">
    <location>
        <begin position="52"/>
        <end position="71"/>
    </location>
</feature>
<name>A0AAD5H6C6_9CHLO</name>